<feature type="compositionally biased region" description="Polar residues" evidence="1">
    <location>
        <begin position="1"/>
        <end position="10"/>
    </location>
</feature>
<proteinExistence type="predicted"/>
<evidence type="ECO:0000313" key="2">
    <source>
        <dbReference type="EMBL" id="PKK88598.1"/>
    </source>
</evidence>
<dbReference type="Proteomes" id="UP000233256">
    <property type="component" value="Unassembled WGS sequence"/>
</dbReference>
<sequence>MSTTRSNNRRNAQKDPRKGPDTTKNVNREKVASESRTIQGSHQIAEMPNGSEVKFVNTGKARRAGITRSLLDMVLGHADKGRTGLLDELAEKIVAGAYAVDPVRIADKLERAFAV</sequence>
<evidence type="ECO:0000313" key="3">
    <source>
        <dbReference type="Proteomes" id="UP000233256"/>
    </source>
</evidence>
<name>A0A2N1PJS2_9BACT</name>
<feature type="compositionally biased region" description="Basic and acidic residues" evidence="1">
    <location>
        <begin position="12"/>
        <end position="33"/>
    </location>
</feature>
<evidence type="ECO:0000256" key="1">
    <source>
        <dbReference type="SAM" id="MobiDB-lite"/>
    </source>
</evidence>
<reference evidence="2 3" key="1">
    <citation type="journal article" date="2017" name="ISME J.">
        <title>Potential for microbial H2 and metal transformations associated with novel bacteria and archaea in deep terrestrial subsurface sediments.</title>
        <authorList>
            <person name="Hernsdorf A.W."/>
            <person name="Amano Y."/>
            <person name="Miyakawa K."/>
            <person name="Ise K."/>
            <person name="Suzuki Y."/>
            <person name="Anantharaman K."/>
            <person name="Probst A."/>
            <person name="Burstein D."/>
            <person name="Thomas B.C."/>
            <person name="Banfield J.F."/>
        </authorList>
    </citation>
    <scope>NUCLEOTIDE SEQUENCE [LARGE SCALE GENOMIC DNA]</scope>
    <source>
        <strain evidence="2">HGW-Wallbacteria-1</strain>
    </source>
</reference>
<dbReference type="AlphaFoldDB" id="A0A2N1PJS2"/>
<comment type="caution">
    <text evidence="2">The sequence shown here is derived from an EMBL/GenBank/DDBJ whole genome shotgun (WGS) entry which is preliminary data.</text>
</comment>
<feature type="region of interest" description="Disordered" evidence="1">
    <location>
        <begin position="1"/>
        <end position="50"/>
    </location>
</feature>
<accession>A0A2N1PJS2</accession>
<organism evidence="2 3">
    <name type="scientific">Candidatus Wallbacteria bacterium HGW-Wallbacteria-1</name>
    <dbReference type="NCBI Taxonomy" id="2013854"/>
    <lineage>
        <taxon>Bacteria</taxon>
        <taxon>Candidatus Walliibacteriota</taxon>
    </lineage>
</organism>
<dbReference type="EMBL" id="PGXC01000040">
    <property type="protein sequence ID" value="PKK88598.1"/>
    <property type="molecule type" value="Genomic_DNA"/>
</dbReference>
<protein>
    <submittedName>
        <fullName evidence="2">Uncharacterized protein</fullName>
    </submittedName>
</protein>
<gene>
    <name evidence="2" type="ORF">CVV64_18065</name>
</gene>